<comment type="caution">
    <text evidence="9">Lacks conserved residue(s) required for the propagation of feature annotation.</text>
</comment>
<keyword evidence="3 9" id="KW-0227">DNA damage</keyword>
<feature type="binding site" evidence="9">
    <location>
        <position position="317"/>
    </location>
    <ligand>
        <name>DNA</name>
        <dbReference type="ChEBI" id="CHEBI:16991"/>
    </ligand>
</feature>
<comment type="catalytic activity">
    <reaction evidence="9">
        <text>ATP + H2O = ADP + phosphate + H(+)</text>
        <dbReference type="Rhea" id="RHEA:13065"/>
        <dbReference type="ChEBI" id="CHEBI:15377"/>
        <dbReference type="ChEBI" id="CHEBI:15378"/>
        <dbReference type="ChEBI" id="CHEBI:30616"/>
        <dbReference type="ChEBI" id="CHEBI:43474"/>
        <dbReference type="ChEBI" id="CHEBI:456216"/>
    </reaction>
</comment>
<dbReference type="InterPro" id="IPR008823">
    <property type="entry name" value="RuvB_wg_C"/>
</dbReference>
<dbReference type="CDD" id="cd00009">
    <property type="entry name" value="AAA"/>
    <property type="match status" value="1"/>
</dbReference>
<dbReference type="GO" id="GO:0005737">
    <property type="term" value="C:cytoplasm"/>
    <property type="evidence" value="ECO:0007669"/>
    <property type="project" value="UniProtKB-SubCell"/>
</dbReference>
<dbReference type="SUPFAM" id="SSF52540">
    <property type="entry name" value="P-loop containing nucleoside triphosphate hydrolases"/>
    <property type="match status" value="1"/>
</dbReference>
<dbReference type="SMART" id="SM00382">
    <property type="entry name" value="AAA"/>
    <property type="match status" value="1"/>
</dbReference>
<evidence type="ECO:0000313" key="12">
    <source>
        <dbReference type="Proteomes" id="UP000177521"/>
    </source>
</evidence>
<dbReference type="InterPro" id="IPR027417">
    <property type="entry name" value="P-loop_NTPase"/>
</dbReference>
<evidence type="ECO:0000256" key="8">
    <source>
        <dbReference type="ARBA" id="ARBA00023204"/>
    </source>
</evidence>
<dbReference type="Pfam" id="PF05496">
    <property type="entry name" value="RuvB_N"/>
    <property type="match status" value="1"/>
</dbReference>
<organism evidence="11 12">
    <name type="scientific">Candidatus Abawacabacteria bacterium RIFCSPHIGHO2_01_FULL_46_8</name>
    <dbReference type="NCBI Taxonomy" id="1817815"/>
    <lineage>
        <taxon>Bacteria</taxon>
        <taxon>Candidatus Abawacaibacteriota</taxon>
    </lineage>
</organism>
<dbReference type="NCBIfam" id="TIGR00635">
    <property type="entry name" value="ruvB"/>
    <property type="match status" value="1"/>
</dbReference>
<feature type="binding site" evidence="9">
    <location>
        <position position="72"/>
    </location>
    <ligand>
        <name>ATP</name>
        <dbReference type="ChEBI" id="CHEBI:30616"/>
    </ligand>
</feature>
<dbReference type="InterPro" id="IPR008824">
    <property type="entry name" value="RuvB-like_N"/>
</dbReference>
<evidence type="ECO:0000256" key="4">
    <source>
        <dbReference type="ARBA" id="ARBA00022801"/>
    </source>
</evidence>
<dbReference type="EC" id="3.6.4.-" evidence="9"/>
<evidence type="ECO:0000259" key="10">
    <source>
        <dbReference type="SMART" id="SM00382"/>
    </source>
</evidence>
<evidence type="ECO:0000256" key="6">
    <source>
        <dbReference type="ARBA" id="ARBA00023125"/>
    </source>
</evidence>
<keyword evidence="7 9" id="KW-0233">DNA recombination</keyword>
<dbReference type="GO" id="GO:0048476">
    <property type="term" value="C:Holliday junction resolvase complex"/>
    <property type="evidence" value="ECO:0007669"/>
    <property type="project" value="UniProtKB-UniRule"/>
</dbReference>
<dbReference type="InterPro" id="IPR004605">
    <property type="entry name" value="DNA_helicase_Holl-junc_RuvB"/>
</dbReference>
<reference evidence="11 12" key="1">
    <citation type="journal article" date="2016" name="Nat. Commun.">
        <title>Thousands of microbial genomes shed light on interconnected biogeochemical processes in an aquifer system.</title>
        <authorList>
            <person name="Anantharaman K."/>
            <person name="Brown C.T."/>
            <person name="Hug L.A."/>
            <person name="Sharon I."/>
            <person name="Castelle C.J."/>
            <person name="Probst A.J."/>
            <person name="Thomas B.C."/>
            <person name="Singh A."/>
            <person name="Wilkins M.J."/>
            <person name="Karaoz U."/>
            <person name="Brodie E.L."/>
            <person name="Williams K.H."/>
            <person name="Hubbard S.S."/>
            <person name="Banfield J.F."/>
        </authorList>
    </citation>
    <scope>NUCLEOTIDE SEQUENCE [LARGE SCALE GENOMIC DNA]</scope>
</reference>
<dbReference type="GO" id="GO:0000400">
    <property type="term" value="F:four-way junction DNA binding"/>
    <property type="evidence" value="ECO:0007669"/>
    <property type="project" value="UniProtKB-UniRule"/>
</dbReference>
<feature type="binding site" evidence="9">
    <location>
        <position position="27"/>
    </location>
    <ligand>
        <name>ATP</name>
        <dbReference type="ChEBI" id="CHEBI:30616"/>
    </ligand>
</feature>
<sequence>MSAETEQIARVVNPLGSQEERQTEESLRPAALQDFVGQRKNISNLSVYIEAAKGRQEALEHVLLYGPPGLGKTTLAMIVAKEMGVAIKTTTGPAIERPADLASILTNLQPYDVLFVDEIHRLRPTIEEVLYGAMEDRALDIVLGKGPAARTMRLDLPPFTVVGATTKAGMLSAPLRSRFGLVLKLDFYEEEEIKQILRRSARILAIKLAAVGEVELAKRSRCTPRIANRLLKRARDFAQVEHDGVITGEVACAVMQRLEIDQLGLDKADRDLLRALAEKFAGGPAGLNTLAACLSEEVETIEEVYEPYLMQLGFINRTPRGRTLTKLAYAHLGLPAPQLL</sequence>
<dbReference type="GO" id="GO:0005524">
    <property type="term" value="F:ATP binding"/>
    <property type="evidence" value="ECO:0007669"/>
    <property type="project" value="UniProtKB-UniRule"/>
</dbReference>
<dbReference type="SUPFAM" id="SSF46785">
    <property type="entry name" value="Winged helix' DNA-binding domain"/>
    <property type="match status" value="1"/>
</dbReference>
<dbReference type="Gene3D" id="1.10.10.10">
    <property type="entry name" value="Winged helix-like DNA-binding domain superfamily/Winged helix DNA-binding domain"/>
    <property type="match status" value="1"/>
</dbReference>
<comment type="similarity">
    <text evidence="9">Belongs to the RuvB family.</text>
</comment>
<feature type="binding site" evidence="9">
    <location>
        <position position="322"/>
    </location>
    <ligand>
        <name>DNA</name>
        <dbReference type="ChEBI" id="CHEBI:16991"/>
    </ligand>
</feature>
<dbReference type="InterPro" id="IPR041445">
    <property type="entry name" value="AAA_lid_4"/>
</dbReference>
<comment type="function">
    <text evidence="9">The RuvA-RuvB-RuvC complex processes Holliday junction (HJ) DNA during genetic recombination and DNA repair, while the RuvA-RuvB complex plays an important role in the rescue of blocked DNA replication forks via replication fork reversal (RFR). RuvA specifically binds to HJ cruciform DNA, conferring on it an open structure. The RuvB hexamer acts as an ATP-dependent pump, pulling dsDNA into and through the RuvAB complex. RuvB forms 2 homohexamers on either side of HJ DNA bound by 1 or 2 RuvA tetramers; 4 subunits per hexamer contact DNA at a time. Coordinated motions by a converter formed by DNA-disengaged RuvB subunits stimulates ATP hydrolysis and nucleotide exchange. Immobilization of the converter enables RuvB to convert the ATP-contained energy into a lever motion, pulling 2 nucleotides of DNA out of the RuvA tetramer per ATP hydrolyzed, thus driving DNA branch migration. The RuvB motors rotate together with the DNA substrate, which together with the progressing nucleotide cycle form the mechanistic basis for DNA recombination by continuous HJ branch migration. Branch migration allows RuvC to scan DNA until it finds its consensus sequence, where it cleaves and resolves cruciform DNA.</text>
</comment>
<keyword evidence="2 9" id="KW-0547">Nucleotide-binding</keyword>
<evidence type="ECO:0000256" key="5">
    <source>
        <dbReference type="ARBA" id="ARBA00022840"/>
    </source>
</evidence>
<dbReference type="InterPro" id="IPR036390">
    <property type="entry name" value="WH_DNA-bd_sf"/>
</dbReference>
<evidence type="ECO:0000256" key="3">
    <source>
        <dbReference type="ARBA" id="ARBA00022763"/>
    </source>
</evidence>
<evidence type="ECO:0000313" key="11">
    <source>
        <dbReference type="EMBL" id="OGC81684.1"/>
    </source>
</evidence>
<feature type="domain" description="AAA+ ATPase" evidence="10">
    <location>
        <begin position="58"/>
        <end position="187"/>
    </location>
</feature>
<dbReference type="GO" id="GO:0016887">
    <property type="term" value="F:ATP hydrolysis activity"/>
    <property type="evidence" value="ECO:0007669"/>
    <property type="project" value="RHEA"/>
</dbReference>
<comment type="subcellular location">
    <subcellularLocation>
        <location evidence="9">Cytoplasm</location>
    </subcellularLocation>
</comment>
<evidence type="ECO:0000256" key="7">
    <source>
        <dbReference type="ARBA" id="ARBA00023172"/>
    </source>
</evidence>
<dbReference type="GO" id="GO:0009378">
    <property type="term" value="F:four-way junction helicase activity"/>
    <property type="evidence" value="ECO:0007669"/>
    <property type="project" value="InterPro"/>
</dbReference>
<dbReference type="PANTHER" id="PTHR42848:SF1">
    <property type="entry name" value="HOLLIDAY JUNCTION BRANCH MIGRATION COMPLEX SUBUNIT RUVB"/>
    <property type="match status" value="1"/>
</dbReference>
<feature type="binding site" evidence="9">
    <location>
        <position position="73"/>
    </location>
    <ligand>
        <name>Mg(2+)</name>
        <dbReference type="ChEBI" id="CHEBI:18420"/>
    </ligand>
</feature>
<evidence type="ECO:0000256" key="2">
    <source>
        <dbReference type="ARBA" id="ARBA00022741"/>
    </source>
</evidence>
<feature type="binding site" evidence="9">
    <location>
        <position position="73"/>
    </location>
    <ligand>
        <name>ATP</name>
        <dbReference type="ChEBI" id="CHEBI:30616"/>
    </ligand>
</feature>
<feature type="binding site" evidence="9">
    <location>
        <position position="225"/>
    </location>
    <ligand>
        <name>ATP</name>
        <dbReference type="ChEBI" id="CHEBI:30616"/>
    </ligand>
</feature>
<feature type="binding site" evidence="9">
    <location>
        <position position="178"/>
    </location>
    <ligand>
        <name>ATP</name>
        <dbReference type="ChEBI" id="CHEBI:30616"/>
    </ligand>
</feature>
<feature type="binding site" evidence="9">
    <location>
        <position position="188"/>
    </location>
    <ligand>
        <name>ATP</name>
        <dbReference type="ChEBI" id="CHEBI:30616"/>
    </ligand>
</feature>
<dbReference type="Pfam" id="PF17864">
    <property type="entry name" value="AAA_lid_4"/>
    <property type="match status" value="1"/>
</dbReference>
<dbReference type="EMBL" id="MEWS01000036">
    <property type="protein sequence ID" value="OGC81684.1"/>
    <property type="molecule type" value="Genomic_DNA"/>
</dbReference>
<dbReference type="Gene3D" id="1.10.8.60">
    <property type="match status" value="1"/>
</dbReference>
<feature type="binding site" evidence="9">
    <location>
        <position position="28"/>
    </location>
    <ligand>
        <name>ATP</name>
        <dbReference type="ChEBI" id="CHEBI:30616"/>
    </ligand>
</feature>
<feature type="binding site" evidence="9">
    <location>
        <position position="74"/>
    </location>
    <ligand>
        <name>ATP</name>
        <dbReference type="ChEBI" id="CHEBI:30616"/>
    </ligand>
</feature>
<gene>
    <name evidence="9" type="primary">ruvB</name>
    <name evidence="11" type="ORF">A2788_02000</name>
</gene>
<proteinExistence type="inferred from homology"/>
<feature type="region of interest" description="Head domain (RuvB-H)" evidence="9">
    <location>
        <begin position="262"/>
        <end position="340"/>
    </location>
</feature>
<dbReference type="GO" id="GO:0006281">
    <property type="term" value="P:DNA repair"/>
    <property type="evidence" value="ECO:0007669"/>
    <property type="project" value="UniProtKB-UniRule"/>
</dbReference>
<protein>
    <recommendedName>
        <fullName evidence="9">Holliday junction branch migration complex subunit RuvB</fullName>
        <ecNumber evidence="9">3.6.4.-</ecNumber>
    </recommendedName>
</protein>
<dbReference type="Proteomes" id="UP000177521">
    <property type="component" value="Unassembled WGS sequence"/>
</dbReference>
<name>A0A1F4XJA9_9BACT</name>
<evidence type="ECO:0000256" key="9">
    <source>
        <dbReference type="HAMAP-Rule" id="MF_00016"/>
    </source>
</evidence>
<comment type="subunit">
    <text evidence="9">Homohexamer. Forms an RuvA(8)-RuvB(12)-Holliday junction (HJ) complex. HJ DNA is sandwiched between 2 RuvA tetramers; dsDNA enters through RuvA and exits via RuvB. An RuvB hexamer assembles on each DNA strand where it exits the tetramer. Each RuvB hexamer is contacted by two RuvA subunits (via domain III) on 2 adjacent RuvB subunits; this complex drives branch migration. In the full resolvosome a probable DNA-RuvA(4)-RuvB(12)-RuvC(2) complex forms which resolves the HJ.</text>
</comment>
<keyword evidence="8 9" id="KW-0234">DNA repair</keyword>
<accession>A0A1F4XJA9</accession>
<keyword evidence="5 9" id="KW-0067">ATP-binding</keyword>
<dbReference type="PANTHER" id="PTHR42848">
    <property type="match status" value="1"/>
</dbReference>
<comment type="domain">
    <text evidence="9">Has 3 domains, the large (RuvB-L) and small ATPase (RuvB-S) domains and the C-terminal head (RuvB-H) domain. The head domain binds DNA, while the ATPase domains jointly bind ATP, ADP or are empty depending on the state of the subunit in the translocation cycle. During a single DNA translocation step the structure of each domain remains the same, but their relative positions change.</text>
</comment>
<dbReference type="InterPro" id="IPR003593">
    <property type="entry name" value="AAA+_ATPase"/>
</dbReference>
<keyword evidence="1 9" id="KW-0963">Cytoplasm</keyword>
<dbReference type="GO" id="GO:0006310">
    <property type="term" value="P:DNA recombination"/>
    <property type="evidence" value="ECO:0007669"/>
    <property type="project" value="UniProtKB-UniRule"/>
</dbReference>
<feature type="region of interest" description="Small ATPAse domain (RuvB-S)" evidence="9">
    <location>
        <begin position="189"/>
        <end position="259"/>
    </location>
</feature>
<dbReference type="AlphaFoldDB" id="A0A1F4XJA9"/>
<keyword evidence="11" id="KW-0347">Helicase</keyword>
<evidence type="ECO:0000256" key="1">
    <source>
        <dbReference type="ARBA" id="ARBA00022490"/>
    </source>
</evidence>
<keyword evidence="6 9" id="KW-0238">DNA-binding</keyword>
<dbReference type="InterPro" id="IPR036388">
    <property type="entry name" value="WH-like_DNA-bd_sf"/>
</dbReference>
<comment type="caution">
    <text evidence="11">The sequence shown here is derived from an EMBL/GenBank/DDBJ whole genome shotgun (WGS) entry which is preliminary data.</text>
</comment>
<keyword evidence="4 9" id="KW-0378">Hydrolase</keyword>
<dbReference type="NCBIfam" id="NF000868">
    <property type="entry name" value="PRK00080.1"/>
    <property type="match status" value="1"/>
</dbReference>
<dbReference type="Pfam" id="PF05491">
    <property type="entry name" value="WHD_RuvB"/>
    <property type="match status" value="1"/>
</dbReference>
<feature type="binding site" evidence="9">
    <location>
        <position position="69"/>
    </location>
    <ligand>
        <name>ATP</name>
        <dbReference type="ChEBI" id="CHEBI:30616"/>
    </ligand>
</feature>
<dbReference type="Gene3D" id="3.40.50.300">
    <property type="entry name" value="P-loop containing nucleotide triphosphate hydrolases"/>
    <property type="match status" value="1"/>
</dbReference>
<dbReference type="HAMAP" id="MF_00016">
    <property type="entry name" value="DNA_HJ_migration_RuvB"/>
    <property type="match status" value="1"/>
</dbReference>